<comment type="caution">
    <text evidence="1">The sequence shown here is derived from an EMBL/GenBank/DDBJ whole genome shotgun (WGS) entry which is preliminary data.</text>
</comment>
<reference evidence="1" key="1">
    <citation type="submission" date="2021-02" db="EMBL/GenBank/DDBJ databases">
        <authorList>
            <person name="Dougan E. K."/>
            <person name="Rhodes N."/>
            <person name="Thang M."/>
            <person name="Chan C."/>
        </authorList>
    </citation>
    <scope>NUCLEOTIDE SEQUENCE</scope>
</reference>
<keyword evidence="2" id="KW-1185">Reference proteome</keyword>
<dbReference type="OMA" id="FKETWIQ"/>
<evidence type="ECO:0000313" key="1">
    <source>
        <dbReference type="EMBL" id="CAE8631274.1"/>
    </source>
</evidence>
<organism evidence="1 2">
    <name type="scientific">Polarella glacialis</name>
    <name type="common">Dinoflagellate</name>
    <dbReference type="NCBI Taxonomy" id="89957"/>
    <lineage>
        <taxon>Eukaryota</taxon>
        <taxon>Sar</taxon>
        <taxon>Alveolata</taxon>
        <taxon>Dinophyceae</taxon>
        <taxon>Suessiales</taxon>
        <taxon>Suessiaceae</taxon>
        <taxon>Polarella</taxon>
    </lineage>
</organism>
<accession>A0A813H0S5</accession>
<proteinExistence type="predicted"/>
<evidence type="ECO:0000313" key="2">
    <source>
        <dbReference type="Proteomes" id="UP000654075"/>
    </source>
</evidence>
<dbReference type="OrthoDB" id="10458802at2759"/>
<protein>
    <recommendedName>
        <fullName evidence="3">Reverse transcriptase zinc-binding domain-containing protein</fullName>
    </recommendedName>
</protein>
<gene>
    <name evidence="1" type="ORF">PGLA1383_LOCUS47400</name>
</gene>
<evidence type="ECO:0008006" key="3">
    <source>
        <dbReference type="Google" id="ProtNLM"/>
    </source>
</evidence>
<dbReference type="Proteomes" id="UP000654075">
    <property type="component" value="Unassembled WGS sequence"/>
</dbReference>
<dbReference type="EMBL" id="CAJNNV010030081">
    <property type="protein sequence ID" value="CAE8631274.1"/>
    <property type="molecule type" value="Genomic_DNA"/>
</dbReference>
<name>A0A813H0S5_POLGL</name>
<sequence length="302" mass="33363">MVQAGQLPLAVALDLFEAKVEGSVRFARWLLVIAPNAQRAYNEAYENWARAFLGSPAWRSAAIARGEVSWKLDGFHRAILDMAVRRAKLWTLPPGDLHGLIFQAACRPGSGSWADRSLQILKDANVPDFPCWDTGDGTLPSYAKYVQCLLEKACLLEWRQAVSTHVSPIPYLDLSSCPSPNPRCILLACGLSWPTLLGHVSMCRMRAGLVDLGHIEHRRSQANKIRCCLGCNQRVRAALIHALAVCPRWQPERSLLPYGWDTNEPLALASAVLLVSPSDPVFSVCVALVVKIARDAAQFWTE</sequence>
<dbReference type="AlphaFoldDB" id="A0A813H0S5"/>